<evidence type="ECO:0008006" key="3">
    <source>
        <dbReference type="Google" id="ProtNLM"/>
    </source>
</evidence>
<comment type="caution">
    <text evidence="1">The sequence shown here is derived from an EMBL/GenBank/DDBJ whole genome shotgun (WGS) entry which is preliminary data.</text>
</comment>
<accession>A0A9X1LYV8</accession>
<dbReference type="EMBL" id="JAJFZP010000004">
    <property type="protein sequence ID" value="MCC3268298.1"/>
    <property type="molecule type" value="Genomic_DNA"/>
</dbReference>
<dbReference type="AlphaFoldDB" id="A0A9X1LYV8"/>
<sequence>MSQVVATRREVQQVGAVPARSLPQKADVTGWWVLTVQPARAEVCDAVVRHVVTPLMAQARFLGAERSFYLRRLDAREPNVQVHSLVRGEIAGRLKRFAQALVLQCSPQLGELDLFEMHRGEYPPPQGAPATPHIEAVMASFGGIKGIALTCEVAELSSDLAAWGLGRFPAAGTRSAFAALLLHDTAYAMMRGPRSSLWPDRRALSWDYYWTRHLRSCTESFGPQAERARQALTLRTAAQIVPALNIMSAIAAEPSVDTWRKRWGRAMDSYLYQADKARISRSAEFLTLYQSRRLINRFGIAPQEEAALGLYSHAWSPDREPKTDRSRP</sequence>
<organism evidence="1 2">
    <name type="scientific">Arthrobacter gengyunqii</name>
    <dbReference type="NCBI Taxonomy" id="2886940"/>
    <lineage>
        <taxon>Bacteria</taxon>
        <taxon>Bacillati</taxon>
        <taxon>Actinomycetota</taxon>
        <taxon>Actinomycetes</taxon>
        <taxon>Micrococcales</taxon>
        <taxon>Micrococcaceae</taxon>
        <taxon>Arthrobacter</taxon>
    </lineage>
</organism>
<protein>
    <recommendedName>
        <fullName evidence="3">Thiopeptide-type bacteriocin biosynthesis domain-containing protein</fullName>
    </recommendedName>
</protein>
<evidence type="ECO:0000313" key="2">
    <source>
        <dbReference type="Proteomes" id="UP001139264"/>
    </source>
</evidence>
<dbReference type="Proteomes" id="UP001139264">
    <property type="component" value="Unassembled WGS sequence"/>
</dbReference>
<name>A0A9X1LYV8_9MICC</name>
<reference evidence="1" key="1">
    <citation type="submission" date="2021-10" db="EMBL/GenBank/DDBJ databases">
        <title>Novel species in genus Arthrobacter.</title>
        <authorList>
            <person name="Liu Y."/>
        </authorList>
    </citation>
    <scope>NUCLEOTIDE SEQUENCE</scope>
    <source>
        <strain evidence="1">Zg-Y809</strain>
    </source>
</reference>
<evidence type="ECO:0000313" key="1">
    <source>
        <dbReference type="EMBL" id="MCC3268298.1"/>
    </source>
</evidence>
<gene>
    <name evidence="1" type="ORF">LJ751_02840</name>
</gene>
<dbReference type="RefSeq" id="WP_227906777.1">
    <property type="nucleotide sequence ID" value="NZ_CP095461.1"/>
</dbReference>
<proteinExistence type="predicted"/>